<dbReference type="Proteomes" id="UP000092583">
    <property type="component" value="Unassembled WGS sequence"/>
</dbReference>
<feature type="compositionally biased region" description="Pro residues" evidence="1">
    <location>
        <begin position="13"/>
        <end position="34"/>
    </location>
</feature>
<evidence type="ECO:0000256" key="1">
    <source>
        <dbReference type="SAM" id="MobiDB-lite"/>
    </source>
</evidence>
<feature type="compositionally biased region" description="Polar residues" evidence="1">
    <location>
        <begin position="1"/>
        <end position="12"/>
    </location>
</feature>
<reference evidence="2 3" key="1">
    <citation type="submission" date="2013-07" db="EMBL/GenBank/DDBJ databases">
        <title>The Genome Sequence of Kwoniella mangroviensis CBS10435.</title>
        <authorList>
            <consortium name="The Broad Institute Genome Sequencing Platform"/>
            <person name="Cuomo C."/>
            <person name="Litvintseva A."/>
            <person name="Chen Y."/>
            <person name="Heitman J."/>
            <person name="Sun S."/>
            <person name="Springer D."/>
            <person name="Dromer F."/>
            <person name="Young S.K."/>
            <person name="Zeng Q."/>
            <person name="Gargeya S."/>
            <person name="Fitzgerald M."/>
            <person name="Abouelleil A."/>
            <person name="Alvarado L."/>
            <person name="Berlin A.M."/>
            <person name="Chapman S.B."/>
            <person name="Dewar J."/>
            <person name="Goldberg J."/>
            <person name="Griggs A."/>
            <person name="Gujja S."/>
            <person name="Hansen M."/>
            <person name="Howarth C."/>
            <person name="Imamovic A."/>
            <person name="Larimer J."/>
            <person name="McCowan C."/>
            <person name="Murphy C."/>
            <person name="Pearson M."/>
            <person name="Priest M."/>
            <person name="Roberts A."/>
            <person name="Saif S."/>
            <person name="Shea T."/>
            <person name="Sykes S."/>
            <person name="Wortman J."/>
            <person name="Nusbaum C."/>
            <person name="Birren B."/>
        </authorList>
    </citation>
    <scope>NUCLEOTIDE SEQUENCE [LARGE SCALE GENOMIC DNA]</scope>
    <source>
        <strain evidence="2 3">CBS 10435</strain>
    </source>
</reference>
<feature type="compositionally biased region" description="Low complexity" evidence="1">
    <location>
        <begin position="127"/>
        <end position="141"/>
    </location>
</feature>
<accession>A0A1B9IQC6</accession>
<organism evidence="2 3">
    <name type="scientific">Kwoniella mangroviensis CBS 10435</name>
    <dbReference type="NCBI Taxonomy" id="1331196"/>
    <lineage>
        <taxon>Eukaryota</taxon>
        <taxon>Fungi</taxon>
        <taxon>Dikarya</taxon>
        <taxon>Basidiomycota</taxon>
        <taxon>Agaricomycotina</taxon>
        <taxon>Tremellomycetes</taxon>
        <taxon>Tremellales</taxon>
        <taxon>Cryptococcaceae</taxon>
        <taxon>Kwoniella</taxon>
    </lineage>
</organism>
<gene>
    <name evidence="2" type="ORF">L486_05230</name>
</gene>
<dbReference type="OrthoDB" id="2564886at2759"/>
<feature type="region of interest" description="Disordered" evidence="1">
    <location>
        <begin position="1"/>
        <end position="141"/>
    </location>
</feature>
<evidence type="ECO:0000313" key="3">
    <source>
        <dbReference type="Proteomes" id="UP000092583"/>
    </source>
</evidence>
<keyword evidence="3" id="KW-1185">Reference proteome</keyword>
<dbReference type="AlphaFoldDB" id="A0A1B9IQC6"/>
<reference evidence="3" key="2">
    <citation type="submission" date="2013-12" db="EMBL/GenBank/DDBJ databases">
        <title>Evolution of pathogenesis and genome organization in the Tremellales.</title>
        <authorList>
            <person name="Cuomo C."/>
            <person name="Litvintseva A."/>
            <person name="Heitman J."/>
            <person name="Chen Y."/>
            <person name="Sun S."/>
            <person name="Springer D."/>
            <person name="Dromer F."/>
            <person name="Young S."/>
            <person name="Zeng Q."/>
            <person name="Chapman S."/>
            <person name="Gujja S."/>
            <person name="Saif S."/>
            <person name="Birren B."/>
        </authorList>
    </citation>
    <scope>NUCLEOTIDE SEQUENCE [LARGE SCALE GENOMIC DNA]</scope>
    <source>
        <strain evidence="3">CBS 10435</strain>
    </source>
</reference>
<name>A0A1B9IQC6_9TREE</name>
<feature type="compositionally biased region" description="Low complexity" evidence="1">
    <location>
        <begin position="56"/>
        <end position="65"/>
    </location>
</feature>
<protein>
    <submittedName>
        <fullName evidence="2">Uncharacterized protein</fullName>
    </submittedName>
</protein>
<dbReference type="EMBL" id="KI669463">
    <property type="protein sequence ID" value="OCF57765.1"/>
    <property type="molecule type" value="Genomic_DNA"/>
</dbReference>
<evidence type="ECO:0000313" key="2">
    <source>
        <dbReference type="EMBL" id="OCF57765.1"/>
    </source>
</evidence>
<proteinExistence type="predicted"/>
<sequence length="211" mass="22032">MSNPQRTYTNPFYTPPPAASAPPAGRPPTSPPPSYNNSTRPGQSQSQPSAEPVQYGSLSSLGSGRNPPPPPPASSSSSFNYQPDPQRQGYRAQSEYQSSSGSGGRELPPVGRDGMMPPVPPEPPRRNVPTSPATASTTAGASSYLKQAQGYIPERAQNTFGAAADRVNDGWRSVATNERKDQVMSGLGKLGAGAAKLTAKGAYQIGKFASK</sequence>